<accession>A0A6G1DZG0</accession>
<organism evidence="1 2">
    <name type="scientific">Oryza meyeriana var. granulata</name>
    <dbReference type="NCBI Taxonomy" id="110450"/>
    <lineage>
        <taxon>Eukaryota</taxon>
        <taxon>Viridiplantae</taxon>
        <taxon>Streptophyta</taxon>
        <taxon>Embryophyta</taxon>
        <taxon>Tracheophyta</taxon>
        <taxon>Spermatophyta</taxon>
        <taxon>Magnoliopsida</taxon>
        <taxon>Liliopsida</taxon>
        <taxon>Poales</taxon>
        <taxon>Poaceae</taxon>
        <taxon>BOP clade</taxon>
        <taxon>Oryzoideae</taxon>
        <taxon>Oryzeae</taxon>
        <taxon>Oryzinae</taxon>
        <taxon>Oryza</taxon>
        <taxon>Oryza meyeriana</taxon>
    </lineage>
</organism>
<dbReference type="AlphaFoldDB" id="A0A6G1DZG0"/>
<protein>
    <submittedName>
        <fullName evidence="1">Uncharacterized protein</fullName>
    </submittedName>
</protein>
<dbReference type="OrthoDB" id="10550915at2759"/>
<reference evidence="1 2" key="1">
    <citation type="submission" date="2019-11" db="EMBL/GenBank/DDBJ databases">
        <title>Whole genome sequence of Oryza granulata.</title>
        <authorList>
            <person name="Li W."/>
        </authorList>
    </citation>
    <scope>NUCLEOTIDE SEQUENCE [LARGE SCALE GENOMIC DNA]</scope>
    <source>
        <strain evidence="2">cv. Menghai</strain>
        <tissue evidence="1">Leaf</tissue>
    </source>
</reference>
<gene>
    <name evidence="1" type="ORF">E2562_023347</name>
</gene>
<comment type="caution">
    <text evidence="1">The sequence shown here is derived from an EMBL/GenBank/DDBJ whole genome shotgun (WGS) entry which is preliminary data.</text>
</comment>
<proteinExistence type="predicted"/>
<keyword evidence="2" id="KW-1185">Reference proteome</keyword>
<dbReference type="EMBL" id="SPHZ02000005">
    <property type="protein sequence ID" value="KAF0918265.1"/>
    <property type="molecule type" value="Genomic_DNA"/>
</dbReference>
<dbReference type="Proteomes" id="UP000479710">
    <property type="component" value="Unassembled WGS sequence"/>
</dbReference>
<evidence type="ECO:0000313" key="2">
    <source>
        <dbReference type="Proteomes" id="UP000479710"/>
    </source>
</evidence>
<name>A0A6G1DZG0_9ORYZ</name>
<evidence type="ECO:0000313" key="1">
    <source>
        <dbReference type="EMBL" id="KAF0918265.1"/>
    </source>
</evidence>
<sequence length="89" mass="10362">MAWDKEPNEADAFCCKGIAPDSWFPDRSNWLRLIKLPTSEGRGPERELLDRSKYKERDANSKISFGIELLRQGSIHNDKHFETRNITKV</sequence>